<dbReference type="PANTHER" id="PTHR46119">
    <property type="entry name" value="OS08G0405700 PROTEIN"/>
    <property type="match status" value="1"/>
</dbReference>
<dbReference type="OrthoDB" id="689350at2759"/>
<dbReference type="PANTHER" id="PTHR46119:SF15">
    <property type="entry name" value="PROTEIN SODIUM POTASSIUM ROOT DEFECTIVE 2"/>
    <property type="match status" value="1"/>
</dbReference>
<dbReference type="AlphaFoldDB" id="A0A2H9ZZ38"/>
<dbReference type="EMBL" id="KZ452313">
    <property type="protein sequence ID" value="PKA48527.1"/>
    <property type="molecule type" value="Genomic_DNA"/>
</dbReference>
<feature type="domain" description="HMA" evidence="2">
    <location>
        <begin position="174"/>
        <end position="240"/>
    </location>
</feature>
<gene>
    <name evidence="3" type="primary">HIPP26</name>
    <name evidence="3" type="ORF">AXF42_Ash017426</name>
</gene>
<dbReference type="CDD" id="cd00371">
    <property type="entry name" value="HMA"/>
    <property type="match status" value="1"/>
</dbReference>
<dbReference type="Proteomes" id="UP000236161">
    <property type="component" value="Unassembled WGS sequence"/>
</dbReference>
<dbReference type="STRING" id="1088818.A0A2H9ZZ38"/>
<feature type="region of interest" description="Disordered" evidence="1">
    <location>
        <begin position="65"/>
        <end position="90"/>
    </location>
</feature>
<dbReference type="InterPro" id="IPR036163">
    <property type="entry name" value="HMA_dom_sf"/>
</dbReference>
<evidence type="ECO:0000313" key="4">
    <source>
        <dbReference type="Proteomes" id="UP000236161"/>
    </source>
</evidence>
<sequence length="251" mass="26802">MAASSLSLPSNYLLNAMASLFFKDTKGANLSCASPAAAAVCSSIDRRSVFRPTVCRGAADVRRIRDPRSRARAPNPPISQSCSSSAAKPYNPKIRKSCRNQSADNSASPSCSSRFLLKDKSSSLVDMIIPEIDSSIAMVNPAHEIRNSDPEEGIKKKGETEGLMELSSSTGNQDQVVVLRVSLHCKGCEGKVRKHISKMEGVTSFEIDLASKKVTVIGNVTPLGVLNSVSKVKNAQFWRSPVPPPPVAASS</sequence>
<evidence type="ECO:0000313" key="3">
    <source>
        <dbReference type="EMBL" id="PKA48527.1"/>
    </source>
</evidence>
<dbReference type="Gene3D" id="3.30.70.100">
    <property type="match status" value="1"/>
</dbReference>
<accession>A0A2H9ZZ38</accession>
<dbReference type="InterPro" id="IPR006121">
    <property type="entry name" value="HMA_dom"/>
</dbReference>
<keyword evidence="4" id="KW-1185">Reference proteome</keyword>
<dbReference type="InterPro" id="IPR044526">
    <property type="entry name" value="NAKR1-3"/>
</dbReference>
<protein>
    <submittedName>
        <fullName evidence="3">Heavy metal-associated isoprenylated plant protein 26</fullName>
    </submittedName>
</protein>
<dbReference type="PROSITE" id="PS50846">
    <property type="entry name" value="HMA_2"/>
    <property type="match status" value="1"/>
</dbReference>
<organism evidence="3 4">
    <name type="scientific">Apostasia shenzhenica</name>
    <dbReference type="NCBI Taxonomy" id="1088818"/>
    <lineage>
        <taxon>Eukaryota</taxon>
        <taxon>Viridiplantae</taxon>
        <taxon>Streptophyta</taxon>
        <taxon>Embryophyta</taxon>
        <taxon>Tracheophyta</taxon>
        <taxon>Spermatophyta</taxon>
        <taxon>Magnoliopsida</taxon>
        <taxon>Liliopsida</taxon>
        <taxon>Asparagales</taxon>
        <taxon>Orchidaceae</taxon>
        <taxon>Apostasioideae</taxon>
        <taxon>Apostasia</taxon>
    </lineage>
</organism>
<evidence type="ECO:0000256" key="1">
    <source>
        <dbReference type="SAM" id="MobiDB-lite"/>
    </source>
</evidence>
<dbReference type="Pfam" id="PF00403">
    <property type="entry name" value="HMA"/>
    <property type="match status" value="1"/>
</dbReference>
<dbReference type="SUPFAM" id="SSF55008">
    <property type="entry name" value="HMA, heavy metal-associated domain"/>
    <property type="match status" value="1"/>
</dbReference>
<name>A0A2H9ZZ38_9ASPA</name>
<dbReference type="GO" id="GO:0046872">
    <property type="term" value="F:metal ion binding"/>
    <property type="evidence" value="ECO:0007669"/>
    <property type="project" value="InterPro"/>
</dbReference>
<proteinExistence type="predicted"/>
<reference evidence="3 4" key="1">
    <citation type="journal article" date="2017" name="Nature">
        <title>The Apostasia genome and the evolution of orchids.</title>
        <authorList>
            <person name="Zhang G.Q."/>
            <person name="Liu K.W."/>
            <person name="Li Z."/>
            <person name="Lohaus R."/>
            <person name="Hsiao Y.Y."/>
            <person name="Niu S.C."/>
            <person name="Wang J.Y."/>
            <person name="Lin Y.C."/>
            <person name="Xu Q."/>
            <person name="Chen L.J."/>
            <person name="Yoshida K."/>
            <person name="Fujiwara S."/>
            <person name="Wang Z.W."/>
            <person name="Zhang Y.Q."/>
            <person name="Mitsuda N."/>
            <person name="Wang M."/>
            <person name="Liu G.H."/>
            <person name="Pecoraro L."/>
            <person name="Huang H.X."/>
            <person name="Xiao X.J."/>
            <person name="Lin M."/>
            <person name="Wu X.Y."/>
            <person name="Wu W.L."/>
            <person name="Chen Y.Y."/>
            <person name="Chang S.B."/>
            <person name="Sakamoto S."/>
            <person name="Ohme-Takagi M."/>
            <person name="Yagi M."/>
            <person name="Zeng S.J."/>
            <person name="Shen C.Y."/>
            <person name="Yeh C.M."/>
            <person name="Luo Y.B."/>
            <person name="Tsai W.C."/>
            <person name="Van de Peer Y."/>
            <person name="Liu Z.J."/>
        </authorList>
    </citation>
    <scope>NUCLEOTIDE SEQUENCE [LARGE SCALE GENOMIC DNA]</scope>
    <source>
        <strain evidence="4">cv. Shenzhen</strain>
        <tissue evidence="3">Stem</tissue>
    </source>
</reference>
<evidence type="ECO:0000259" key="2">
    <source>
        <dbReference type="PROSITE" id="PS50846"/>
    </source>
</evidence>